<evidence type="ECO:0000313" key="8">
    <source>
        <dbReference type="EMBL" id="GGB59769.1"/>
    </source>
</evidence>
<dbReference type="Proteomes" id="UP000603352">
    <property type="component" value="Unassembled WGS sequence"/>
</dbReference>
<evidence type="ECO:0000256" key="4">
    <source>
        <dbReference type="ARBA" id="ARBA00022692"/>
    </source>
</evidence>
<dbReference type="InterPro" id="IPR002771">
    <property type="entry name" value="Multi_antbiot-R_MarC"/>
</dbReference>
<dbReference type="PANTHER" id="PTHR33508:SF1">
    <property type="entry name" value="UPF0056 MEMBRANE PROTEIN YHCE"/>
    <property type="match status" value="1"/>
</dbReference>
<keyword evidence="9" id="KW-1185">Reference proteome</keyword>
<comment type="similarity">
    <text evidence="2 7">Belongs to the UPF0056 (MarC) family.</text>
</comment>
<keyword evidence="6 7" id="KW-0472">Membrane</keyword>
<keyword evidence="3" id="KW-1003">Cell membrane</keyword>
<dbReference type="Pfam" id="PF01914">
    <property type="entry name" value="MarC"/>
    <property type="match status" value="2"/>
</dbReference>
<keyword evidence="4 7" id="KW-0812">Transmembrane</keyword>
<proteinExistence type="inferred from homology"/>
<evidence type="ECO:0000256" key="1">
    <source>
        <dbReference type="ARBA" id="ARBA00004651"/>
    </source>
</evidence>
<feature type="transmembrane region" description="Helical" evidence="7">
    <location>
        <begin position="6"/>
        <end position="28"/>
    </location>
</feature>
<reference evidence="9" key="1">
    <citation type="journal article" date="2019" name="Int. J. Syst. Evol. Microbiol.">
        <title>The Global Catalogue of Microorganisms (GCM) 10K type strain sequencing project: providing services to taxonomists for standard genome sequencing and annotation.</title>
        <authorList>
            <consortium name="The Broad Institute Genomics Platform"/>
            <consortium name="The Broad Institute Genome Sequencing Center for Infectious Disease"/>
            <person name="Wu L."/>
            <person name="Ma J."/>
        </authorList>
    </citation>
    <scope>NUCLEOTIDE SEQUENCE [LARGE SCALE GENOMIC DNA]</scope>
    <source>
        <strain evidence="9">CGMCC 1.10188</strain>
    </source>
</reference>
<name>A0ABQ1J4K4_9PROT</name>
<comment type="caution">
    <text evidence="8">The sequence shown here is derived from an EMBL/GenBank/DDBJ whole genome shotgun (WGS) entry which is preliminary data.</text>
</comment>
<feature type="transmembrane region" description="Helical" evidence="7">
    <location>
        <begin position="72"/>
        <end position="90"/>
    </location>
</feature>
<organism evidence="8 9">
    <name type="scientific">Tistrella bauzanensis</name>
    <dbReference type="NCBI Taxonomy" id="657419"/>
    <lineage>
        <taxon>Bacteria</taxon>
        <taxon>Pseudomonadati</taxon>
        <taxon>Pseudomonadota</taxon>
        <taxon>Alphaproteobacteria</taxon>
        <taxon>Geminicoccales</taxon>
        <taxon>Geminicoccaceae</taxon>
        <taxon>Tistrella</taxon>
    </lineage>
</organism>
<evidence type="ECO:0000256" key="7">
    <source>
        <dbReference type="RuleBase" id="RU362048"/>
    </source>
</evidence>
<sequence length="242" mass="24813">MIELAISAFVTLFVIIDPVGLAPMYGALTRDHGEAARRRMAIRGVAVGGLVLLGFAVGGEALLGAIGVSLDAFRVAGGVLLFVVAFDMVFERRTERRRRQVEAAHAADIGAGAAAMLAAESAFAAPEIMEDALTHEHEDVSVFPLAIPLIAGPGAITSTLLLTTRAGGDWLALALVLGILALVLALTLGALLIAGRLNRLLGETAAAVISRVLGILLAALAAQFILDGAAALVLEVIQRGGA</sequence>
<comment type="subcellular location">
    <subcellularLocation>
        <location evidence="1 7">Cell membrane</location>
        <topology evidence="1 7">Multi-pass membrane protein</topology>
    </subcellularLocation>
</comment>
<accession>A0ABQ1J4K4</accession>
<keyword evidence="5 7" id="KW-1133">Transmembrane helix</keyword>
<feature type="transmembrane region" description="Helical" evidence="7">
    <location>
        <begin position="40"/>
        <end position="66"/>
    </location>
</feature>
<feature type="transmembrane region" description="Helical" evidence="7">
    <location>
        <begin position="170"/>
        <end position="193"/>
    </location>
</feature>
<feature type="transmembrane region" description="Helical" evidence="7">
    <location>
        <begin position="205"/>
        <end position="226"/>
    </location>
</feature>
<dbReference type="PANTHER" id="PTHR33508">
    <property type="entry name" value="UPF0056 MEMBRANE PROTEIN YHCE"/>
    <property type="match status" value="1"/>
</dbReference>
<evidence type="ECO:0000256" key="6">
    <source>
        <dbReference type="ARBA" id="ARBA00023136"/>
    </source>
</evidence>
<evidence type="ECO:0000256" key="3">
    <source>
        <dbReference type="ARBA" id="ARBA00022475"/>
    </source>
</evidence>
<evidence type="ECO:0000256" key="2">
    <source>
        <dbReference type="ARBA" id="ARBA00009784"/>
    </source>
</evidence>
<feature type="transmembrane region" description="Helical" evidence="7">
    <location>
        <begin position="142"/>
        <end position="164"/>
    </location>
</feature>
<gene>
    <name evidence="8" type="ORF">GCM10011505_45650</name>
</gene>
<evidence type="ECO:0000256" key="5">
    <source>
        <dbReference type="ARBA" id="ARBA00022989"/>
    </source>
</evidence>
<protein>
    <recommendedName>
        <fullName evidence="7">UPF0056 membrane protein</fullName>
    </recommendedName>
</protein>
<evidence type="ECO:0000313" key="9">
    <source>
        <dbReference type="Proteomes" id="UP000603352"/>
    </source>
</evidence>
<dbReference type="EMBL" id="BMDZ01000089">
    <property type="protein sequence ID" value="GGB59769.1"/>
    <property type="molecule type" value="Genomic_DNA"/>
</dbReference>
<dbReference type="RefSeq" id="WP_188582302.1">
    <property type="nucleotide sequence ID" value="NZ_BMDZ01000089.1"/>
</dbReference>